<evidence type="ECO:0000313" key="5">
    <source>
        <dbReference type="EMBL" id="VCU69356.1"/>
    </source>
</evidence>
<dbReference type="Gene3D" id="3.40.50.920">
    <property type="match status" value="1"/>
</dbReference>
<sequence>MPTMTFAEALIDGLCEALQHDEAVTMIGSALLGIGPARRLVDRITQEFPDRLVDGPIAEAAIAGLAAGAAMAGSRPFVDLGTASFSLLAWSQITNEAAVAHLMSGGQIKAPVVYHMLHGVRGGGAAQHSSSPQSMLWNCPGLQIVLPASPRDVKGLVRRALKSDNPTVILNHAKLMAMQGEVPAGDYEIEFGRADVKRTGRDVTVVATSYMVQEALKAADVLAGDGIDAEVVDLRTLVPFDQAAVLESVAKTGRLLVVDECPLRCGVASEVVASVAEHGMSYLKQPPRRLARADAPVACSPGLEAAITPDAAKIAQLAHAMMQARA</sequence>
<dbReference type="AlphaFoldDB" id="A0A3P4B1A7"/>
<dbReference type="InterPro" id="IPR009014">
    <property type="entry name" value="Transketo_C/PFOR_II"/>
</dbReference>
<comment type="cofactor">
    <cofactor evidence="1">
        <name>thiamine diphosphate</name>
        <dbReference type="ChEBI" id="CHEBI:58937"/>
    </cofactor>
</comment>
<name>A0A3P4B1A7_9BURK</name>
<evidence type="ECO:0000256" key="1">
    <source>
        <dbReference type="ARBA" id="ARBA00001964"/>
    </source>
</evidence>
<keyword evidence="6" id="KW-1185">Reference proteome</keyword>
<dbReference type="EMBL" id="UWPJ01000013">
    <property type="protein sequence ID" value="VCU69356.1"/>
    <property type="molecule type" value="Genomic_DNA"/>
</dbReference>
<dbReference type="PANTHER" id="PTHR43257:SF2">
    <property type="entry name" value="PYRUVATE DEHYDROGENASE E1 COMPONENT SUBUNIT BETA"/>
    <property type="match status" value="1"/>
</dbReference>
<accession>A0A3P4B1A7</accession>
<gene>
    <name evidence="5" type="primary">bfmBAB_2</name>
    <name evidence="5" type="ORF">PIGHUM_01418</name>
</gene>
<dbReference type="Pfam" id="PF02779">
    <property type="entry name" value="Transket_pyr"/>
    <property type="match status" value="1"/>
</dbReference>
<keyword evidence="3" id="KW-0786">Thiamine pyrophosphate</keyword>
<dbReference type="InterPro" id="IPR005475">
    <property type="entry name" value="Transketolase-like_Pyr-bd"/>
</dbReference>
<evidence type="ECO:0000256" key="3">
    <source>
        <dbReference type="ARBA" id="ARBA00023052"/>
    </source>
</evidence>
<dbReference type="SUPFAM" id="SSF52922">
    <property type="entry name" value="TK C-terminal domain-like"/>
    <property type="match status" value="1"/>
</dbReference>
<dbReference type="OrthoDB" id="9780894at2"/>
<dbReference type="GO" id="GO:0003863">
    <property type="term" value="F:branched-chain 2-oxo acid dehydrogenase activity"/>
    <property type="evidence" value="ECO:0007669"/>
    <property type="project" value="UniProtKB-EC"/>
</dbReference>
<dbReference type="FunFam" id="3.40.50.920:FF:000001">
    <property type="entry name" value="Pyruvate dehydrogenase E1 beta subunit"/>
    <property type="match status" value="1"/>
</dbReference>
<feature type="domain" description="Transketolase-like pyrimidine-binding" evidence="4">
    <location>
        <begin position="4"/>
        <end position="178"/>
    </location>
</feature>
<dbReference type="EC" id="1.2.4.4" evidence="5"/>
<dbReference type="PANTHER" id="PTHR43257">
    <property type="entry name" value="PYRUVATE DEHYDROGENASE E1 COMPONENT BETA SUBUNIT"/>
    <property type="match status" value="1"/>
</dbReference>
<reference evidence="5 6" key="1">
    <citation type="submission" date="2018-10" db="EMBL/GenBank/DDBJ databases">
        <authorList>
            <person name="Criscuolo A."/>
        </authorList>
    </citation>
    <scope>NUCLEOTIDE SEQUENCE [LARGE SCALE GENOMIC DNA]</scope>
    <source>
        <strain evidence="5">DnA1</strain>
    </source>
</reference>
<keyword evidence="2 5" id="KW-0560">Oxidoreductase</keyword>
<dbReference type="Proteomes" id="UP000277294">
    <property type="component" value="Unassembled WGS sequence"/>
</dbReference>
<dbReference type="SMART" id="SM00861">
    <property type="entry name" value="Transket_pyr"/>
    <property type="match status" value="1"/>
</dbReference>
<evidence type="ECO:0000313" key="6">
    <source>
        <dbReference type="Proteomes" id="UP000277294"/>
    </source>
</evidence>
<dbReference type="RefSeq" id="WP_124078704.1">
    <property type="nucleotide sequence ID" value="NZ_UWPJ01000013.1"/>
</dbReference>
<proteinExistence type="predicted"/>
<dbReference type="InterPro" id="IPR029061">
    <property type="entry name" value="THDP-binding"/>
</dbReference>
<protein>
    <submittedName>
        <fullName evidence="5">2-oxoisovalerate dehydrogenase subunit beta</fullName>
        <ecNumber evidence="5">1.2.4.4</ecNumber>
    </submittedName>
</protein>
<organism evidence="5 6">
    <name type="scientific">Pigmentiphaga humi</name>
    <dbReference type="NCBI Taxonomy" id="2478468"/>
    <lineage>
        <taxon>Bacteria</taxon>
        <taxon>Pseudomonadati</taxon>
        <taxon>Pseudomonadota</taxon>
        <taxon>Betaproteobacteria</taxon>
        <taxon>Burkholderiales</taxon>
        <taxon>Alcaligenaceae</taxon>
        <taxon>Pigmentiphaga</taxon>
    </lineage>
</organism>
<dbReference type="InterPro" id="IPR033248">
    <property type="entry name" value="Transketolase_C"/>
</dbReference>
<dbReference type="SUPFAM" id="SSF52518">
    <property type="entry name" value="Thiamin diphosphate-binding fold (THDP-binding)"/>
    <property type="match status" value="1"/>
</dbReference>
<dbReference type="Pfam" id="PF02780">
    <property type="entry name" value="Transketolase_C"/>
    <property type="match status" value="1"/>
</dbReference>
<dbReference type="Gene3D" id="3.40.50.970">
    <property type="match status" value="1"/>
</dbReference>
<evidence type="ECO:0000256" key="2">
    <source>
        <dbReference type="ARBA" id="ARBA00023002"/>
    </source>
</evidence>
<evidence type="ECO:0000259" key="4">
    <source>
        <dbReference type="SMART" id="SM00861"/>
    </source>
</evidence>